<keyword evidence="9 24" id="KW-0812">Transmembrane</keyword>
<feature type="transmembrane region" description="Helical" evidence="24">
    <location>
        <begin position="574"/>
        <end position="596"/>
    </location>
</feature>
<dbReference type="CDD" id="cd00082">
    <property type="entry name" value="HisKA"/>
    <property type="match status" value="1"/>
</dbReference>
<evidence type="ECO:0000256" key="19">
    <source>
        <dbReference type="ARBA" id="ARBA00023026"/>
    </source>
</evidence>
<evidence type="ECO:0000313" key="27">
    <source>
        <dbReference type="EMBL" id="MBB5836720.1"/>
    </source>
</evidence>
<dbReference type="GO" id="GO:0005524">
    <property type="term" value="F:ATP binding"/>
    <property type="evidence" value="ECO:0007669"/>
    <property type="project" value="UniProtKB-KW"/>
</dbReference>
<comment type="cofactor">
    <cofactor evidence="2">
        <name>Mn(2+)</name>
        <dbReference type="ChEBI" id="CHEBI:29035"/>
    </cofactor>
</comment>
<evidence type="ECO:0000256" key="13">
    <source>
        <dbReference type="ARBA" id="ARBA00022840"/>
    </source>
</evidence>
<feature type="region of interest" description="Disordered" evidence="23">
    <location>
        <begin position="328"/>
        <end position="422"/>
    </location>
</feature>
<feature type="transmembrane region" description="Helical" evidence="24">
    <location>
        <begin position="443"/>
        <end position="461"/>
    </location>
</feature>
<comment type="catalytic activity">
    <reaction evidence="1">
        <text>ATP + protein L-histidine = ADP + protein N-phospho-L-histidine.</text>
        <dbReference type="EC" id="2.7.13.3"/>
    </reaction>
</comment>
<feature type="transmembrane region" description="Helical" evidence="24">
    <location>
        <begin position="58"/>
        <end position="78"/>
    </location>
</feature>
<feature type="transmembrane region" description="Helical" evidence="24">
    <location>
        <begin position="515"/>
        <end position="533"/>
    </location>
</feature>
<dbReference type="Gene3D" id="6.10.340.10">
    <property type="match status" value="1"/>
</dbReference>
<keyword evidence="24" id="KW-0472">Membrane</keyword>
<feature type="compositionally biased region" description="Basic and acidic residues" evidence="23">
    <location>
        <begin position="332"/>
        <end position="349"/>
    </location>
</feature>
<dbReference type="PROSITE" id="PS50109">
    <property type="entry name" value="HIS_KIN"/>
    <property type="match status" value="1"/>
</dbReference>
<evidence type="ECO:0000256" key="12">
    <source>
        <dbReference type="ARBA" id="ARBA00022801"/>
    </source>
</evidence>
<dbReference type="SUPFAM" id="SSF158472">
    <property type="entry name" value="HAMP domain-like"/>
    <property type="match status" value="1"/>
</dbReference>
<gene>
    <name evidence="27" type="ORF">HDA39_003454</name>
</gene>
<keyword evidence="15" id="KW-0904">Protein phosphatase</keyword>
<feature type="transmembrane region" description="Helical" evidence="24">
    <location>
        <begin position="776"/>
        <end position="795"/>
    </location>
</feature>
<evidence type="ECO:0000256" key="22">
    <source>
        <dbReference type="ARBA" id="ARBA00041776"/>
    </source>
</evidence>
<name>A0A7W9J7C4_9ACTN</name>
<keyword evidence="17" id="KW-0902">Two-component regulatory system</keyword>
<keyword evidence="12" id="KW-0378">Hydrolase</keyword>
<dbReference type="PROSITE" id="PS50885">
    <property type="entry name" value="HAMP"/>
    <property type="match status" value="1"/>
</dbReference>
<evidence type="ECO:0000256" key="11">
    <source>
        <dbReference type="ARBA" id="ARBA00022777"/>
    </source>
</evidence>
<keyword evidence="6" id="KW-1003">Cell membrane</keyword>
<evidence type="ECO:0000256" key="24">
    <source>
        <dbReference type="SAM" id="Phobius"/>
    </source>
</evidence>
<feature type="domain" description="Histidine kinase" evidence="25">
    <location>
        <begin position="138"/>
        <end position="351"/>
    </location>
</feature>
<dbReference type="InterPro" id="IPR025291">
    <property type="entry name" value="DUF4153"/>
</dbReference>
<keyword evidence="14" id="KW-0460">Magnesium</keyword>
<dbReference type="Gene3D" id="1.10.287.130">
    <property type="match status" value="1"/>
</dbReference>
<feature type="transmembrane region" description="Helical" evidence="24">
    <location>
        <begin position="703"/>
        <end position="722"/>
    </location>
</feature>
<dbReference type="InterPro" id="IPR003661">
    <property type="entry name" value="HisK_dim/P_dom"/>
</dbReference>
<protein>
    <recommendedName>
        <fullName evidence="21">Signal transduction histidine-protein kinase/phosphatase MprB</fullName>
        <ecNumber evidence="5">2.7.13.3</ecNumber>
    </recommendedName>
    <alternativeName>
        <fullName evidence="22">Mycobacterial persistence regulator B</fullName>
    </alternativeName>
</protein>
<evidence type="ECO:0000256" key="23">
    <source>
        <dbReference type="SAM" id="MobiDB-lite"/>
    </source>
</evidence>
<dbReference type="InterPro" id="IPR036097">
    <property type="entry name" value="HisK_dim/P_sf"/>
</dbReference>
<keyword evidence="20" id="KW-0464">Manganese</keyword>
<feature type="transmembrane region" description="Helical" evidence="24">
    <location>
        <begin position="33"/>
        <end position="52"/>
    </location>
</feature>
<comment type="subcellular location">
    <subcellularLocation>
        <location evidence="4">Cell membrane</location>
        <topology evidence="4">Multi-pass membrane protein</topology>
    </subcellularLocation>
</comment>
<comment type="cofactor">
    <cofactor evidence="3">
        <name>Mg(2+)</name>
        <dbReference type="ChEBI" id="CHEBI:18420"/>
    </cofactor>
</comment>
<dbReference type="Pfam" id="PF00512">
    <property type="entry name" value="HisKA"/>
    <property type="match status" value="1"/>
</dbReference>
<feature type="domain" description="HAMP" evidence="26">
    <location>
        <begin position="78"/>
        <end position="130"/>
    </location>
</feature>
<evidence type="ECO:0000256" key="16">
    <source>
        <dbReference type="ARBA" id="ARBA00022989"/>
    </source>
</evidence>
<evidence type="ECO:0000256" key="9">
    <source>
        <dbReference type="ARBA" id="ARBA00022692"/>
    </source>
</evidence>
<dbReference type="CDD" id="cd06225">
    <property type="entry name" value="HAMP"/>
    <property type="match status" value="1"/>
</dbReference>
<feature type="transmembrane region" description="Helical" evidence="24">
    <location>
        <begin position="492"/>
        <end position="509"/>
    </location>
</feature>
<dbReference type="InterPro" id="IPR005467">
    <property type="entry name" value="His_kinase_dom"/>
</dbReference>
<dbReference type="Proteomes" id="UP000549971">
    <property type="component" value="Unassembled WGS sequence"/>
</dbReference>
<sequence>MNNPSEPSPSFTPVDRAPRSAPLDQVRSVKAKLGLLVAVSTTLASVLAAVGAVGSVPVWLSIPVTVALALAVTQLLAVGMTSPLREMTAAARGMARGDYSVRVTASSSDEVGELGRAFNRMAEDLAAVDRQRRELVANVSHELRTPLAALCAVLENLVDGVAEPDPVALRTALDQAERLSALASDLLDLARVDAGKAKLTTTQVVVQDLLDRAVAEARVTGRQVRYDVRVTPVALTVPADPARLQQLIANLLDNASRHSPAGGEVRISAQRSPDGWRLEVADDGPGIPAADRDRVFERFGTLAETDGGGGTGLGLAIARWVTDLHGGTIHFVDPEPRRSGARVRVDLPNRPRPFAPARREAQKPTMTKPGDSPERPTAGSDAASNAPSDATPAASKPLTLPSAGSGTATIAPPGTASAAVPRAPESGMDLMFGKFWPDARVPGSLRAVLWCLGVGLLAGIVLPFRDLGLGTFVVLVAAGGVILGFRVNRRSRFTLTCAALCLLLAATVVVRDAEWIAVLCLFAGGALCMTALVNGRSVPSFVLAGFAWPLAALRGLPWLGRSARAVGGLRANAAMVRTVVLCVLGVLVFGLLFSSADAVFGEWVGAIVPDLELDSFVLRAFITVAVGGVVLAATYLGLNPPDVEVDSGTARPVARRYEWLAPVLLVDGVFLVFLAAQATVIFGGHDYLERITGLTYAEYVHQGFGQLTVATALTLLVVWAAARKTPRTTSADVLWLRVSLGLLCALTLVVVASALYRMHVYQQAYGFTELRLLVDVFEGWLGLLVIGVMVAGITLKAGWLPRAALLSGASLLLMLAAINPDAWIAEHNVDRYTATGKVDWWYLQSLSDDAVPVLATLPDEVEHCALSGYERSTDDWLEWNLGRHRAQDLISPNSTGRISPDPNCPTG</sequence>
<evidence type="ECO:0000256" key="21">
    <source>
        <dbReference type="ARBA" id="ARBA00040454"/>
    </source>
</evidence>
<feature type="transmembrane region" description="Helical" evidence="24">
    <location>
        <begin position="734"/>
        <end position="756"/>
    </location>
</feature>
<evidence type="ECO:0000256" key="7">
    <source>
        <dbReference type="ARBA" id="ARBA00022553"/>
    </source>
</evidence>
<reference evidence="27 28" key="1">
    <citation type="submission" date="2020-08" db="EMBL/GenBank/DDBJ databases">
        <title>Sequencing the genomes of 1000 actinobacteria strains.</title>
        <authorList>
            <person name="Klenk H.-P."/>
        </authorList>
    </citation>
    <scope>NUCLEOTIDE SEQUENCE [LARGE SCALE GENOMIC DNA]</scope>
    <source>
        <strain evidence="27 28">DSM 28967</strain>
    </source>
</reference>
<dbReference type="SMART" id="SM00304">
    <property type="entry name" value="HAMP"/>
    <property type="match status" value="1"/>
</dbReference>
<keyword evidence="10" id="KW-0547">Nucleotide-binding</keyword>
<dbReference type="InterPro" id="IPR050980">
    <property type="entry name" value="2C_sensor_his_kinase"/>
</dbReference>
<keyword evidence="11 27" id="KW-0418">Kinase</keyword>
<evidence type="ECO:0000256" key="17">
    <source>
        <dbReference type="ARBA" id="ARBA00023012"/>
    </source>
</evidence>
<keyword evidence="7" id="KW-0597">Phosphoprotein</keyword>
<evidence type="ECO:0000313" key="28">
    <source>
        <dbReference type="Proteomes" id="UP000549971"/>
    </source>
</evidence>
<dbReference type="Pfam" id="PF02518">
    <property type="entry name" value="HATPase_c"/>
    <property type="match status" value="1"/>
</dbReference>
<dbReference type="EMBL" id="JACHMY010000001">
    <property type="protein sequence ID" value="MBB5836720.1"/>
    <property type="molecule type" value="Genomic_DNA"/>
</dbReference>
<evidence type="ECO:0000256" key="1">
    <source>
        <dbReference type="ARBA" id="ARBA00000085"/>
    </source>
</evidence>
<dbReference type="PANTHER" id="PTHR44936:SF9">
    <property type="entry name" value="SENSOR PROTEIN CREC"/>
    <property type="match status" value="1"/>
</dbReference>
<dbReference type="AlphaFoldDB" id="A0A7W9J7C4"/>
<evidence type="ECO:0000256" key="8">
    <source>
        <dbReference type="ARBA" id="ARBA00022679"/>
    </source>
</evidence>
<evidence type="ECO:0000256" key="3">
    <source>
        <dbReference type="ARBA" id="ARBA00001946"/>
    </source>
</evidence>
<keyword evidence="19" id="KW-0843">Virulence</keyword>
<evidence type="ECO:0000256" key="18">
    <source>
        <dbReference type="ARBA" id="ARBA00023016"/>
    </source>
</evidence>
<dbReference type="RefSeq" id="WP_202893025.1">
    <property type="nucleotide sequence ID" value="NZ_JACHMY010000001.1"/>
</dbReference>
<keyword evidence="13" id="KW-0067">ATP-binding</keyword>
<accession>A0A7W9J7C4</accession>
<evidence type="ECO:0000259" key="25">
    <source>
        <dbReference type="PROSITE" id="PS50109"/>
    </source>
</evidence>
<feature type="transmembrane region" description="Helical" evidence="24">
    <location>
        <begin position="467"/>
        <end position="485"/>
    </location>
</feature>
<dbReference type="SUPFAM" id="SSF55874">
    <property type="entry name" value="ATPase domain of HSP90 chaperone/DNA topoisomerase II/histidine kinase"/>
    <property type="match status" value="1"/>
</dbReference>
<dbReference type="EC" id="2.7.13.3" evidence="5"/>
<keyword evidence="16 24" id="KW-1133">Transmembrane helix</keyword>
<evidence type="ECO:0000256" key="4">
    <source>
        <dbReference type="ARBA" id="ARBA00004651"/>
    </source>
</evidence>
<dbReference type="GO" id="GO:0005886">
    <property type="term" value="C:plasma membrane"/>
    <property type="evidence" value="ECO:0007669"/>
    <property type="project" value="UniProtKB-SubCell"/>
</dbReference>
<comment type="caution">
    <text evidence="27">The sequence shown here is derived from an EMBL/GenBank/DDBJ whole genome shotgun (WGS) entry which is preliminary data.</text>
</comment>
<dbReference type="PRINTS" id="PR00344">
    <property type="entry name" value="BCTRLSENSOR"/>
</dbReference>
<dbReference type="SMART" id="SM00388">
    <property type="entry name" value="HisKA"/>
    <property type="match status" value="1"/>
</dbReference>
<dbReference type="Pfam" id="PF13687">
    <property type="entry name" value="DUF4153"/>
    <property type="match status" value="1"/>
</dbReference>
<dbReference type="SUPFAM" id="SSF47384">
    <property type="entry name" value="Homodimeric domain of signal transducing histidine kinase"/>
    <property type="match status" value="1"/>
</dbReference>
<feature type="transmembrane region" description="Helical" evidence="24">
    <location>
        <begin position="616"/>
        <end position="638"/>
    </location>
</feature>
<evidence type="ECO:0000256" key="15">
    <source>
        <dbReference type="ARBA" id="ARBA00022912"/>
    </source>
</evidence>
<evidence type="ECO:0000256" key="10">
    <source>
        <dbReference type="ARBA" id="ARBA00022741"/>
    </source>
</evidence>
<keyword evidence="18" id="KW-0346">Stress response</keyword>
<dbReference type="InterPro" id="IPR036890">
    <property type="entry name" value="HATPase_C_sf"/>
</dbReference>
<dbReference type="InterPro" id="IPR003660">
    <property type="entry name" value="HAMP_dom"/>
</dbReference>
<evidence type="ECO:0000256" key="2">
    <source>
        <dbReference type="ARBA" id="ARBA00001936"/>
    </source>
</evidence>
<evidence type="ECO:0000256" key="20">
    <source>
        <dbReference type="ARBA" id="ARBA00023211"/>
    </source>
</evidence>
<dbReference type="InterPro" id="IPR003594">
    <property type="entry name" value="HATPase_dom"/>
</dbReference>
<evidence type="ECO:0000259" key="26">
    <source>
        <dbReference type="PROSITE" id="PS50885"/>
    </source>
</evidence>
<evidence type="ECO:0000256" key="6">
    <source>
        <dbReference type="ARBA" id="ARBA00022475"/>
    </source>
</evidence>
<keyword evidence="8" id="KW-0808">Transferase</keyword>
<dbReference type="Pfam" id="PF00672">
    <property type="entry name" value="HAMP"/>
    <property type="match status" value="1"/>
</dbReference>
<organism evidence="27 28">
    <name type="scientific">Kribbella italica</name>
    <dbReference type="NCBI Taxonomy" id="1540520"/>
    <lineage>
        <taxon>Bacteria</taxon>
        <taxon>Bacillati</taxon>
        <taxon>Actinomycetota</taxon>
        <taxon>Actinomycetes</taxon>
        <taxon>Propionibacteriales</taxon>
        <taxon>Kribbellaceae</taxon>
        <taxon>Kribbella</taxon>
    </lineage>
</organism>
<dbReference type="Gene3D" id="3.30.565.10">
    <property type="entry name" value="Histidine kinase-like ATPase, C-terminal domain"/>
    <property type="match status" value="1"/>
</dbReference>
<proteinExistence type="predicted"/>
<dbReference type="GO" id="GO:0004721">
    <property type="term" value="F:phosphoprotein phosphatase activity"/>
    <property type="evidence" value="ECO:0007669"/>
    <property type="project" value="UniProtKB-KW"/>
</dbReference>
<dbReference type="SMART" id="SM00387">
    <property type="entry name" value="HATPase_c"/>
    <property type="match status" value="1"/>
</dbReference>
<dbReference type="GO" id="GO:0000155">
    <property type="term" value="F:phosphorelay sensor kinase activity"/>
    <property type="evidence" value="ECO:0007669"/>
    <property type="project" value="InterPro"/>
</dbReference>
<evidence type="ECO:0000256" key="14">
    <source>
        <dbReference type="ARBA" id="ARBA00022842"/>
    </source>
</evidence>
<feature type="transmembrane region" description="Helical" evidence="24">
    <location>
        <begin position="659"/>
        <end position="683"/>
    </location>
</feature>
<evidence type="ECO:0000256" key="5">
    <source>
        <dbReference type="ARBA" id="ARBA00012438"/>
    </source>
</evidence>
<dbReference type="CDD" id="cd00075">
    <property type="entry name" value="HATPase"/>
    <property type="match status" value="1"/>
</dbReference>
<dbReference type="PANTHER" id="PTHR44936">
    <property type="entry name" value="SENSOR PROTEIN CREC"/>
    <property type="match status" value="1"/>
</dbReference>
<dbReference type="InterPro" id="IPR004358">
    <property type="entry name" value="Sig_transdc_His_kin-like_C"/>
</dbReference>
<keyword evidence="28" id="KW-1185">Reference proteome</keyword>